<name>A0A7M4F5U0_CROPO</name>
<feature type="compositionally biased region" description="Polar residues" evidence="1">
    <location>
        <begin position="581"/>
        <end position="594"/>
    </location>
</feature>
<feature type="compositionally biased region" description="Low complexity" evidence="1">
    <location>
        <begin position="1530"/>
        <end position="1542"/>
    </location>
</feature>
<dbReference type="GO" id="GO:1990381">
    <property type="term" value="F:ubiquitin-specific protease binding"/>
    <property type="evidence" value="ECO:0007669"/>
    <property type="project" value="Ensembl"/>
</dbReference>
<feature type="compositionally biased region" description="Basic residues" evidence="1">
    <location>
        <begin position="372"/>
        <end position="381"/>
    </location>
</feature>
<dbReference type="GO" id="GO:0030331">
    <property type="term" value="F:nuclear estrogen receptor binding"/>
    <property type="evidence" value="ECO:0007669"/>
    <property type="project" value="Ensembl"/>
</dbReference>
<feature type="region of interest" description="Disordered" evidence="1">
    <location>
        <begin position="1277"/>
        <end position="1363"/>
    </location>
</feature>
<feature type="region of interest" description="Disordered" evidence="1">
    <location>
        <begin position="339"/>
        <end position="429"/>
    </location>
</feature>
<dbReference type="GO" id="GO:0001222">
    <property type="term" value="F:transcription corepressor binding"/>
    <property type="evidence" value="ECO:0007669"/>
    <property type="project" value="Ensembl"/>
</dbReference>
<feature type="compositionally biased region" description="Low complexity" evidence="1">
    <location>
        <begin position="677"/>
        <end position="688"/>
    </location>
</feature>
<feature type="region of interest" description="Disordered" evidence="1">
    <location>
        <begin position="66"/>
        <end position="112"/>
    </location>
</feature>
<evidence type="ECO:0000313" key="2">
    <source>
        <dbReference type="Ensembl" id="ENSCPRP00005018904.1"/>
    </source>
</evidence>
<feature type="compositionally biased region" description="Basic and acidic residues" evidence="1">
    <location>
        <begin position="218"/>
        <end position="235"/>
    </location>
</feature>
<feature type="compositionally biased region" description="Polar residues" evidence="1">
    <location>
        <begin position="174"/>
        <end position="184"/>
    </location>
</feature>
<feature type="region of interest" description="Disordered" evidence="1">
    <location>
        <begin position="917"/>
        <end position="1111"/>
    </location>
</feature>
<feature type="compositionally biased region" description="Low complexity" evidence="1">
    <location>
        <begin position="939"/>
        <end position="966"/>
    </location>
</feature>
<feature type="region of interest" description="Disordered" evidence="1">
    <location>
        <begin position="646"/>
        <end position="865"/>
    </location>
</feature>
<feature type="compositionally biased region" description="Polar residues" evidence="1">
    <location>
        <begin position="93"/>
        <end position="109"/>
    </location>
</feature>
<keyword evidence="3" id="KW-1185">Reference proteome</keyword>
<protein>
    <submittedName>
        <fullName evidence="2">Ligand dependent nuclear receptor corepressor</fullName>
    </submittedName>
</protein>
<dbReference type="Proteomes" id="UP000594220">
    <property type="component" value="Unplaced"/>
</dbReference>
<dbReference type="GO" id="GO:0042826">
    <property type="term" value="F:histone deacetylase binding"/>
    <property type="evidence" value="ECO:0007669"/>
    <property type="project" value="Ensembl"/>
</dbReference>
<dbReference type="PANTHER" id="PTHR14931">
    <property type="entry name" value="GENE 340-RELATED"/>
    <property type="match status" value="1"/>
</dbReference>
<dbReference type="Pfam" id="PF15090">
    <property type="entry name" value="DUF4553"/>
    <property type="match status" value="1"/>
</dbReference>
<organism evidence="2 3">
    <name type="scientific">Crocodylus porosus</name>
    <name type="common">Saltwater crocodile</name>
    <name type="synonym">Estuarine crocodile</name>
    <dbReference type="NCBI Taxonomy" id="8502"/>
    <lineage>
        <taxon>Eukaryota</taxon>
        <taxon>Metazoa</taxon>
        <taxon>Chordata</taxon>
        <taxon>Craniata</taxon>
        <taxon>Vertebrata</taxon>
        <taxon>Euteleostomi</taxon>
        <taxon>Archelosauria</taxon>
        <taxon>Archosauria</taxon>
        <taxon>Crocodylia</taxon>
        <taxon>Longirostres</taxon>
        <taxon>Crocodylidae</taxon>
        <taxon>Crocodylus</taxon>
    </lineage>
</organism>
<feature type="compositionally biased region" description="Pro residues" evidence="1">
    <location>
        <begin position="717"/>
        <end position="730"/>
    </location>
</feature>
<dbReference type="Ensembl" id="ENSCPRT00005022135.1">
    <property type="protein sequence ID" value="ENSCPRP00005018904.1"/>
    <property type="gene ID" value="ENSCPRG00005013234.1"/>
</dbReference>
<reference evidence="2" key="2">
    <citation type="submission" date="2025-09" db="UniProtKB">
        <authorList>
            <consortium name="Ensembl"/>
        </authorList>
    </citation>
    <scope>IDENTIFICATION</scope>
</reference>
<dbReference type="InterPro" id="IPR028104">
    <property type="entry name" value="DUF4553"/>
</dbReference>
<feature type="region of interest" description="Disordered" evidence="1">
    <location>
        <begin position="157"/>
        <end position="299"/>
    </location>
</feature>
<feature type="compositionally biased region" description="Low complexity" evidence="1">
    <location>
        <begin position="852"/>
        <end position="865"/>
    </location>
</feature>
<feature type="compositionally biased region" description="Basic and acidic residues" evidence="1">
    <location>
        <begin position="1463"/>
        <end position="1480"/>
    </location>
</feature>
<feature type="compositionally biased region" description="Polar residues" evidence="1">
    <location>
        <begin position="25"/>
        <end position="35"/>
    </location>
</feature>
<feature type="region of interest" description="Disordered" evidence="1">
    <location>
        <begin position="1"/>
        <end position="35"/>
    </location>
</feature>
<dbReference type="GeneTree" id="ENSGT00940000154965"/>
<feature type="compositionally biased region" description="Low complexity" evidence="1">
    <location>
        <begin position="505"/>
        <end position="518"/>
    </location>
</feature>
<reference evidence="2" key="1">
    <citation type="submission" date="2025-08" db="UniProtKB">
        <authorList>
            <consortium name="Ensembl"/>
        </authorList>
    </citation>
    <scope>IDENTIFICATION</scope>
</reference>
<dbReference type="GO" id="GO:0003714">
    <property type="term" value="F:transcription corepressor activity"/>
    <property type="evidence" value="ECO:0007669"/>
    <property type="project" value="Ensembl"/>
</dbReference>
<dbReference type="GO" id="GO:1990226">
    <property type="term" value="F:histone methyltransferase binding"/>
    <property type="evidence" value="ECO:0007669"/>
    <property type="project" value="Ensembl"/>
</dbReference>
<feature type="compositionally biased region" description="Basic and acidic residues" evidence="1">
    <location>
        <begin position="352"/>
        <end position="371"/>
    </location>
</feature>
<gene>
    <name evidence="2" type="primary">LCOR</name>
</gene>
<feature type="region of interest" description="Disordered" evidence="1">
    <location>
        <begin position="505"/>
        <end position="631"/>
    </location>
</feature>
<dbReference type="OMA" id="AKNNWKM"/>
<accession>A0A7M4F5U0</accession>
<feature type="compositionally biased region" description="Basic residues" evidence="1">
    <location>
        <begin position="1481"/>
        <end position="1495"/>
    </location>
</feature>
<evidence type="ECO:0000256" key="1">
    <source>
        <dbReference type="SAM" id="MobiDB-lite"/>
    </source>
</evidence>
<dbReference type="GO" id="GO:0005654">
    <property type="term" value="C:nucleoplasm"/>
    <property type="evidence" value="ECO:0007669"/>
    <property type="project" value="Ensembl"/>
</dbReference>
<feature type="compositionally biased region" description="Basic and acidic residues" evidence="1">
    <location>
        <begin position="384"/>
        <end position="395"/>
    </location>
</feature>
<sequence length="1580" mass="165194">MQRMIRQFAAEYTSKTSSTQDSSQPNSTKNQSLLKASLVASSPTAATAQNPVLSKLLMADQDSPLDLTVRKSQSEPSEQDGVLDLSTKKSPCAGSTSLSHSPGCSTTPGNGEDAAEAIAVESQSQPKSPLEKFMVRLCTHHQKQFIRVLNDIYTEVQPGLDGQPGPAPDGMDASTCSSGCSQLRSPDAAEKGAACPESKPPSSSDAPQDPPSHLHGAGHADRTETSAAASKRDCSEQPSSASPKESPAHGYLTTSNSSSLHFHPAAKGLEGPPVGHEPEPGAWRGEDKDPLPGKALGWAASVNGSEDSLEGCLVSPRNSSFRAFPEEAWDPGFSARRADKENALQCGSKASLHPDLEPGEHDARPKPDHHLHGGGKAKAGYHLHPGDKPPLESTRDAWLPTSKASHGHARAKAPPASIKTSRKSKRASGLRINDYDNQCDVVYISQPITECRFESQRAAAPRKTARKSTRGYYFNGECCELPTVRTLAKSARAAEDRGGSTALRADALASAKQPAAAAGKDGDKRVSLRLLAKGTLPGRETKERADESEPRETHTLKGREVASAEPAPVPPAVPGSECAETPSSPLLANGTSPAPSCEEETWQAPIGGDGDAPSPASAGSCGDVGSEVASSSMAGVSALLPVSVAARSEAGSPCSEAQATAEPPVSGDPEPPPPLPASAQPASPSSTDPEPPARGDVGPSTELPPEPPAAADQELPAEPPASPAAEPPEAPAASGGCESPVQPAASPAPERSPSPPPGAGSEGDAAALEAAVPGAPGEAEPGPADLGESPEGEPAPGESQPGKDTIPTPPSPEASGADVREPVSPCESSDKKRKKSRRALVASDRCLRSQHAAPGPEGSAEAPGSLAPLQLPCLQIKLSKSPGAKRFKREVHLAGAAPVHFPNDCFHPALLEGTEMAAELPAGKESGVTTRQTYRSLLAKEAAAAEGQGPPGKGASPAPGSPGVSGDMLEICVEASSDKRSVLLPKESGPGAEAEAKQPAAEPREAAADAGQDPETSDAGKGQLGDLASASPAGPGSRGGSKHAPSKPTKLRRQAPPSYNLRHTPVPSEVAKKSAPGKEAVQASPSPPRAASGARAEELLEGDAPGDGKPRFVEWCSEEENQELIAEFNTHYLKVQKGWIQLEREVQPAPKAKNRADKLKEIWKSKKRTRKSRGPLEGQKLSPVQMLFMKAFQLSDICRWFLETTETRSLVIVKKLNTRLPGEVPTIKPPLQKFPMPGPYPSSLQAERLKKHLKKFPATTPARNNPKNQKLLAKLRESTDRTEAAADASPAPAPPAEARCDAASEPRSTPPAPSLPTQASTRILRKYSQLRGKLRAQHRALKPEKKGDGAPEPPVLEGKSRKSVCINPLMSPKLALQVKADAFPKPAPAYRALKGRKAKGQPADDTPAKADPQLGRKKKPPSEGSGAQERPGSSGRDRLPAKKASKAKHVEMPAKAPSTRKQAAAERSNKLEKKGLPKEKRALKRPLAKSRLSAHKGKENTSRRAAPAPGHEGLARSPKQLPAGEPSTRSQKGSSKKPSGGKTLTRAMKKSQEGAGSQGKRKLRAKGDCSQSKRTRLDTK</sequence>
<feature type="compositionally biased region" description="Basic and acidic residues" evidence="1">
    <location>
        <begin position="539"/>
        <end position="562"/>
    </location>
</feature>
<proteinExistence type="predicted"/>
<dbReference type="PANTHER" id="PTHR14931:SF2">
    <property type="entry name" value="LIGAND DEPENDENT NUCLEAR RECEPTOR COREPRESSOR"/>
    <property type="match status" value="1"/>
</dbReference>
<feature type="compositionally biased region" description="Low complexity" evidence="1">
    <location>
        <begin position="989"/>
        <end position="1001"/>
    </location>
</feature>
<feature type="compositionally biased region" description="Low complexity" evidence="1">
    <location>
        <begin position="13"/>
        <end position="24"/>
    </location>
</feature>
<feature type="compositionally biased region" description="Low complexity" evidence="1">
    <location>
        <begin position="762"/>
        <end position="802"/>
    </location>
</feature>
<feature type="compositionally biased region" description="Basic and acidic residues" evidence="1">
    <location>
        <begin position="276"/>
        <end position="291"/>
    </location>
</feature>
<feature type="region of interest" description="Disordered" evidence="1">
    <location>
        <begin position="1389"/>
        <end position="1580"/>
    </location>
</feature>
<evidence type="ECO:0000313" key="3">
    <source>
        <dbReference type="Proteomes" id="UP000594220"/>
    </source>
</evidence>
<dbReference type="GO" id="GO:0071392">
    <property type="term" value="P:cellular response to estradiol stimulus"/>
    <property type="evidence" value="ECO:0007669"/>
    <property type="project" value="Ensembl"/>
</dbReference>
<feature type="compositionally biased region" description="Basic residues" evidence="1">
    <location>
        <begin position="1040"/>
        <end position="1053"/>
    </location>
</feature>
<dbReference type="GO" id="GO:0000122">
    <property type="term" value="P:negative regulation of transcription by RNA polymerase II"/>
    <property type="evidence" value="ECO:0007669"/>
    <property type="project" value="Ensembl"/>
</dbReference>